<evidence type="ECO:0000256" key="1">
    <source>
        <dbReference type="SAM" id="Phobius"/>
    </source>
</evidence>
<reference evidence="2 3" key="1">
    <citation type="submission" date="2020-07" db="EMBL/GenBank/DDBJ databases">
        <title>Pusillimonas sp. nov., isolated from poultry manure in Taiwan.</title>
        <authorList>
            <person name="Lin S.-Y."/>
            <person name="Tang Y.-S."/>
            <person name="Young C.-C."/>
        </authorList>
    </citation>
    <scope>NUCLEOTIDE SEQUENCE [LARGE SCALE GENOMIC DNA]</scope>
    <source>
        <strain evidence="2 3">CC-YST705</strain>
    </source>
</reference>
<organism evidence="2 3">
    <name type="scientific">Mesopusillimonas faecipullorum</name>
    <dbReference type="NCBI Taxonomy" id="2755040"/>
    <lineage>
        <taxon>Bacteria</taxon>
        <taxon>Pseudomonadati</taxon>
        <taxon>Pseudomonadota</taxon>
        <taxon>Betaproteobacteria</taxon>
        <taxon>Burkholderiales</taxon>
        <taxon>Alcaligenaceae</taxon>
        <taxon>Mesopusillimonas</taxon>
    </lineage>
</organism>
<keyword evidence="1" id="KW-0812">Transmembrane</keyword>
<keyword evidence="3" id="KW-1185">Reference proteome</keyword>
<dbReference type="RefSeq" id="WP_226955439.1">
    <property type="nucleotide sequence ID" value="NZ_JACDXW010000021.1"/>
</dbReference>
<dbReference type="Proteomes" id="UP000776983">
    <property type="component" value="Unassembled WGS sequence"/>
</dbReference>
<keyword evidence="1" id="KW-0472">Membrane</keyword>
<accession>A0ABS8CGT6</accession>
<protein>
    <submittedName>
        <fullName evidence="2">Uncharacterized protein</fullName>
    </submittedName>
</protein>
<sequence>ALSPAMGVGSALAFCAYGAIRYRDARVILRYRRNIRRLPRYVRVHPRFHGHLQEGRLRP</sequence>
<feature type="transmembrane region" description="Helical" evidence="1">
    <location>
        <begin position="6"/>
        <end position="23"/>
    </location>
</feature>
<name>A0ABS8CGT6_9BURK</name>
<comment type="caution">
    <text evidence="2">The sequence shown here is derived from an EMBL/GenBank/DDBJ whole genome shotgun (WGS) entry which is preliminary data.</text>
</comment>
<proteinExistence type="predicted"/>
<feature type="non-terminal residue" evidence="2">
    <location>
        <position position="1"/>
    </location>
</feature>
<gene>
    <name evidence="2" type="ORF">H0484_14935</name>
</gene>
<evidence type="ECO:0000313" key="3">
    <source>
        <dbReference type="Proteomes" id="UP000776983"/>
    </source>
</evidence>
<keyword evidence="1" id="KW-1133">Transmembrane helix</keyword>
<evidence type="ECO:0000313" key="2">
    <source>
        <dbReference type="EMBL" id="MCB5365029.1"/>
    </source>
</evidence>
<dbReference type="EMBL" id="JACDXW010000021">
    <property type="protein sequence ID" value="MCB5365029.1"/>
    <property type="molecule type" value="Genomic_DNA"/>
</dbReference>